<dbReference type="AlphaFoldDB" id="A0A835L8U7"/>
<proteinExistence type="predicted"/>
<dbReference type="Proteomes" id="UP000648187">
    <property type="component" value="Unassembled WGS sequence"/>
</dbReference>
<name>A0A835L8U7_SPOEX</name>
<comment type="caution">
    <text evidence="1">The sequence shown here is derived from an EMBL/GenBank/DDBJ whole genome shotgun (WGS) entry which is preliminary data.</text>
</comment>
<protein>
    <submittedName>
        <fullName evidence="1">Uncharacterized protein</fullName>
    </submittedName>
</protein>
<organism evidence="1 2">
    <name type="scientific">Spodoptera exigua</name>
    <name type="common">Beet armyworm</name>
    <name type="synonym">Noctua fulgens</name>
    <dbReference type="NCBI Taxonomy" id="7107"/>
    <lineage>
        <taxon>Eukaryota</taxon>
        <taxon>Metazoa</taxon>
        <taxon>Ecdysozoa</taxon>
        <taxon>Arthropoda</taxon>
        <taxon>Hexapoda</taxon>
        <taxon>Insecta</taxon>
        <taxon>Pterygota</taxon>
        <taxon>Neoptera</taxon>
        <taxon>Endopterygota</taxon>
        <taxon>Lepidoptera</taxon>
        <taxon>Glossata</taxon>
        <taxon>Ditrysia</taxon>
        <taxon>Noctuoidea</taxon>
        <taxon>Noctuidae</taxon>
        <taxon>Amphipyrinae</taxon>
        <taxon>Spodoptera</taxon>
    </lineage>
</organism>
<gene>
    <name evidence="1" type="ORF">HW555_000512</name>
</gene>
<evidence type="ECO:0000313" key="1">
    <source>
        <dbReference type="EMBL" id="KAF9424373.1"/>
    </source>
</evidence>
<keyword evidence="2" id="KW-1185">Reference proteome</keyword>
<accession>A0A835L8U7</accession>
<sequence length="148" mass="16017">MNSVPTCNDVAVNDVNHGSVPVRVCHVQCAHDAIHRLLNDAYKIPKNGLKHWRVIIVIVSASHLLKRDSACVRKSRLTTTLIDVELNKWWSGVGPGCCTAPAVPSRACDAERSPPPAPPPAPPVLCARPCCRDATLVPILLALFSFTQ</sequence>
<evidence type="ECO:0000313" key="2">
    <source>
        <dbReference type="Proteomes" id="UP000648187"/>
    </source>
</evidence>
<reference evidence="1" key="1">
    <citation type="submission" date="2020-08" db="EMBL/GenBank/DDBJ databases">
        <title>Spodoptera exigua strain:BAW_Kor-Di-RS1 Genome sequencing and assembly.</title>
        <authorList>
            <person name="Kim J."/>
            <person name="Nam H.Y."/>
            <person name="Kwon M."/>
            <person name="Choi J.H."/>
            <person name="Cho S.R."/>
            <person name="Kim G.-H."/>
        </authorList>
    </citation>
    <scope>NUCLEOTIDE SEQUENCE</scope>
    <source>
        <strain evidence="1">BAW_Kor-Di-RS1</strain>
        <tissue evidence="1">Whole-body</tissue>
    </source>
</reference>
<dbReference type="EMBL" id="JACKWZ010000003">
    <property type="protein sequence ID" value="KAF9424373.1"/>
    <property type="molecule type" value="Genomic_DNA"/>
</dbReference>